<evidence type="ECO:0000313" key="3">
    <source>
        <dbReference type="Proteomes" id="UP000290204"/>
    </source>
</evidence>
<evidence type="ECO:0000256" key="1">
    <source>
        <dbReference type="SAM" id="Phobius"/>
    </source>
</evidence>
<keyword evidence="1" id="KW-0472">Membrane</keyword>
<name>A0A4Q1CGE0_9BACT</name>
<keyword evidence="1" id="KW-0812">Transmembrane</keyword>
<dbReference type="EMBL" id="SDHW01000004">
    <property type="protein sequence ID" value="RXK59218.1"/>
    <property type="molecule type" value="Genomic_DNA"/>
</dbReference>
<gene>
    <name evidence="2" type="ORF">ESA94_13840</name>
</gene>
<proteinExistence type="predicted"/>
<organism evidence="2 3">
    <name type="scientific">Lacibacter luteus</name>
    <dbReference type="NCBI Taxonomy" id="2508719"/>
    <lineage>
        <taxon>Bacteria</taxon>
        <taxon>Pseudomonadati</taxon>
        <taxon>Bacteroidota</taxon>
        <taxon>Chitinophagia</taxon>
        <taxon>Chitinophagales</taxon>
        <taxon>Chitinophagaceae</taxon>
        <taxon>Lacibacter</taxon>
    </lineage>
</organism>
<feature type="transmembrane region" description="Helical" evidence="1">
    <location>
        <begin position="37"/>
        <end position="55"/>
    </location>
</feature>
<keyword evidence="3" id="KW-1185">Reference proteome</keyword>
<comment type="caution">
    <text evidence="2">The sequence shown here is derived from an EMBL/GenBank/DDBJ whole genome shotgun (WGS) entry which is preliminary data.</text>
</comment>
<sequence length="60" mass="6407">MQQHFDNTTKAGTAAGTLLSIFANIHSEDLVKTGVLAAVGAVVSFGVTMFLKLLVKRMKK</sequence>
<dbReference type="OrthoDB" id="839902at2"/>
<dbReference type="AlphaFoldDB" id="A0A4Q1CGE0"/>
<evidence type="ECO:0000313" key="2">
    <source>
        <dbReference type="EMBL" id="RXK59218.1"/>
    </source>
</evidence>
<dbReference type="Proteomes" id="UP000290204">
    <property type="component" value="Unassembled WGS sequence"/>
</dbReference>
<keyword evidence="1" id="KW-1133">Transmembrane helix</keyword>
<reference evidence="2 3" key="1">
    <citation type="submission" date="2019-01" db="EMBL/GenBank/DDBJ databases">
        <title>Lacibacter sp. strain TTM-7.</title>
        <authorList>
            <person name="Chen W.-M."/>
        </authorList>
    </citation>
    <scope>NUCLEOTIDE SEQUENCE [LARGE SCALE GENOMIC DNA]</scope>
    <source>
        <strain evidence="2 3">TTM-7</strain>
    </source>
</reference>
<protein>
    <submittedName>
        <fullName evidence="2">Uncharacterized protein</fullName>
    </submittedName>
</protein>
<accession>A0A4Q1CGE0</accession>